<protein>
    <recommendedName>
        <fullName evidence="4">SH3 domain-containing protein</fullName>
    </recommendedName>
</protein>
<dbReference type="Pfam" id="PF00018">
    <property type="entry name" value="SH3_1"/>
    <property type="match status" value="1"/>
</dbReference>
<feature type="region of interest" description="Disordered" evidence="3">
    <location>
        <begin position="256"/>
        <end position="341"/>
    </location>
</feature>
<feature type="compositionally biased region" description="Low complexity" evidence="3">
    <location>
        <begin position="281"/>
        <end position="292"/>
    </location>
</feature>
<accession>A0A1Y2CT44</accession>
<dbReference type="Proteomes" id="UP000193920">
    <property type="component" value="Unassembled WGS sequence"/>
</dbReference>
<evidence type="ECO:0000313" key="5">
    <source>
        <dbReference type="EMBL" id="ORY50162.1"/>
    </source>
</evidence>
<dbReference type="SUPFAM" id="SSF50044">
    <property type="entry name" value="SH3-domain"/>
    <property type="match status" value="1"/>
</dbReference>
<dbReference type="InterPro" id="IPR001452">
    <property type="entry name" value="SH3_domain"/>
</dbReference>
<dbReference type="SMART" id="SM00326">
    <property type="entry name" value="SH3"/>
    <property type="match status" value="1"/>
</dbReference>
<dbReference type="STRING" id="1754190.A0A1Y2CT44"/>
<keyword evidence="6" id="KW-1185">Reference proteome</keyword>
<reference evidence="5 6" key="1">
    <citation type="submission" date="2016-08" db="EMBL/GenBank/DDBJ databases">
        <title>A Parts List for Fungal Cellulosomes Revealed by Comparative Genomics.</title>
        <authorList>
            <consortium name="DOE Joint Genome Institute"/>
            <person name="Haitjema C.H."/>
            <person name="Gilmore S.P."/>
            <person name="Henske J.K."/>
            <person name="Solomon K.V."/>
            <person name="De Groot R."/>
            <person name="Kuo A."/>
            <person name="Mondo S.J."/>
            <person name="Salamov A.A."/>
            <person name="Labutti K."/>
            <person name="Zhao Z."/>
            <person name="Chiniquy J."/>
            <person name="Barry K."/>
            <person name="Brewer H.M."/>
            <person name="Purvine S.O."/>
            <person name="Wright A.T."/>
            <person name="Boxma B."/>
            <person name="Van Alen T."/>
            <person name="Hackstein J.H."/>
            <person name="Baker S.E."/>
            <person name="Grigoriev I.V."/>
            <person name="O'Malley M.A."/>
        </authorList>
    </citation>
    <scope>NUCLEOTIDE SEQUENCE [LARGE SCALE GENOMIC DNA]</scope>
    <source>
        <strain evidence="5 6">G1</strain>
    </source>
</reference>
<evidence type="ECO:0000259" key="4">
    <source>
        <dbReference type="PROSITE" id="PS50002"/>
    </source>
</evidence>
<feature type="compositionally biased region" description="Polar residues" evidence="3">
    <location>
        <begin position="299"/>
        <end position="324"/>
    </location>
</feature>
<feature type="compositionally biased region" description="Basic and acidic residues" evidence="3">
    <location>
        <begin position="256"/>
        <end position="269"/>
    </location>
</feature>
<sequence length="449" mass="51073">MKNPSATHSTGKSIDIFQSNYNRMSSPVFPSSSSPLNRPFQKNYNFSNNQDSEFVSDYDFYVIENKDPTLKNSTKSLKNKGKSSPVATDQMEFSDETPILRYQYKMNYPVDYLYQQRSSSSELNTLSPIKNSLPNYMNFNNPPNTLNKMVSPTTRLGSAPPPSSNQYINNGNIVLPPINLLNDENLINESENYPVDLDYLAEYSYKPVVNDELDISINDRIHLLQTYSDGWGFGKNVTTGKLGVFPLNRLFSVKRVKSDKESEKTKVNDNADNAASESPVISNNKISYSSSNIHHKNPSQETLTNDKNSSSNTEQNNATGTITANLNNMNNTNRVKPSKNRTLIIKNLSDEDLHEKNQSSILSNNNNYLDINKNKSNNSDKRDITNDKQYFNNLHDNDIKIKNKDNEKKESEEKDIDSVLRLKIDYDDIKINKSSSNQNNNTKKNLKIY</sequence>
<dbReference type="InterPro" id="IPR036028">
    <property type="entry name" value="SH3-like_dom_sf"/>
</dbReference>
<dbReference type="AlphaFoldDB" id="A0A1Y2CT44"/>
<feature type="compositionally biased region" description="Low complexity" evidence="3">
    <location>
        <begin position="364"/>
        <end position="377"/>
    </location>
</feature>
<feature type="domain" description="SH3" evidence="4">
    <location>
        <begin position="194"/>
        <end position="255"/>
    </location>
</feature>
<comment type="caution">
    <text evidence="5">The sequence shown here is derived from an EMBL/GenBank/DDBJ whole genome shotgun (WGS) entry which is preliminary data.</text>
</comment>
<name>A0A1Y2CT44_9FUNG</name>
<feature type="compositionally biased region" description="Polar residues" evidence="3">
    <location>
        <begin position="270"/>
        <end position="280"/>
    </location>
</feature>
<feature type="region of interest" description="Disordered" evidence="3">
    <location>
        <begin position="364"/>
        <end position="385"/>
    </location>
</feature>
<dbReference type="OrthoDB" id="5595608at2759"/>
<organism evidence="5 6">
    <name type="scientific">Neocallimastix californiae</name>
    <dbReference type="NCBI Taxonomy" id="1754190"/>
    <lineage>
        <taxon>Eukaryota</taxon>
        <taxon>Fungi</taxon>
        <taxon>Fungi incertae sedis</taxon>
        <taxon>Chytridiomycota</taxon>
        <taxon>Chytridiomycota incertae sedis</taxon>
        <taxon>Neocallimastigomycetes</taxon>
        <taxon>Neocallimastigales</taxon>
        <taxon>Neocallimastigaceae</taxon>
        <taxon>Neocallimastix</taxon>
    </lineage>
</organism>
<evidence type="ECO:0000256" key="1">
    <source>
        <dbReference type="ARBA" id="ARBA00022443"/>
    </source>
</evidence>
<dbReference type="Gene3D" id="2.30.30.40">
    <property type="entry name" value="SH3 Domains"/>
    <property type="match status" value="1"/>
</dbReference>
<dbReference type="EMBL" id="MCOG01000098">
    <property type="protein sequence ID" value="ORY50162.1"/>
    <property type="molecule type" value="Genomic_DNA"/>
</dbReference>
<evidence type="ECO:0000256" key="3">
    <source>
        <dbReference type="SAM" id="MobiDB-lite"/>
    </source>
</evidence>
<proteinExistence type="predicted"/>
<keyword evidence="1 2" id="KW-0728">SH3 domain</keyword>
<dbReference type="PROSITE" id="PS50002">
    <property type="entry name" value="SH3"/>
    <property type="match status" value="1"/>
</dbReference>
<evidence type="ECO:0000313" key="6">
    <source>
        <dbReference type="Proteomes" id="UP000193920"/>
    </source>
</evidence>
<evidence type="ECO:0000256" key="2">
    <source>
        <dbReference type="PROSITE-ProRule" id="PRU00192"/>
    </source>
</evidence>
<gene>
    <name evidence="5" type="ORF">LY90DRAFT_670793</name>
</gene>